<dbReference type="EMBL" id="CM056811">
    <property type="protein sequence ID" value="KAJ8637727.1"/>
    <property type="molecule type" value="Genomic_DNA"/>
</dbReference>
<sequence length="877" mass="95268">MAMAMRRPQWWWLATAIGSRRCSGVRYAVSSSSFCFSFLCLSSSSSLRFSLLFLSAAFCSFSSPDFFFLLGREDRKGDGIPNGEDSMKREGVSRAGDGRGSSGWKTQRQDMVLGFATGLGLQDDGRWDGEQAMGIGFRWGPRGSGCFRLNRCVLTPICSRISAMANRMKEDEKNEKIIRGLLKLPANRRCINCNSLGPQYVCTNFWTFICTNCSGIHREFTHRVKSVSMAKFTSQEVNALQAGGNERAKEIYFKEWDSQRHSVPDSSNVERLRDFIKHVYVDRRYTGERSVDRPPRVQGERDDSNDNRRADVYRGGSRSPPSEDTYDRRYNAPSPGGRSEDRNFRYNYDERRSPGYDQEIRRYGDYRRSPGRFEAVDDRHRDDRFGNGNPNRRAEEQRSADVASKPDGRSPDHQKNISSPPVVRPVREILGEDVPPLRVGDPPKANGGKAADVPARTQRTASSSSMGSTDGNSVELKRVNSGTLIDFSADPEPPVAAAPNDLFAAQPVQQPTTAIPSDGGGNWASFDFAAQEKAPQAPSSANTLESALSQLAPGSAPVGNNSILPVGGVDSFVTASVGVQWPTMQQHQPSLFPTPDGRSAPQQVTPVGGAPMNQPWGSFAPNPQGLLTVQPPQAVLQRHQEISSGVPSQPVPVESKPWGSFAPNPQGPFTAQPPQAALQRPQEISSGVPSQAVPVEAKPSGRKELPADLFTFTYSPAPVQVPVWQTGPPRGMGFGLHYPNAVSMPTFPQPQRSTNPFDLTNEPALVHSSSFPSMAPLQGALPNMGAPPTLMRASSFGTPSPQWAPAQVPSYPTAIQPSSYMMQQAPANISPLGHQGAGGFGNEGFIFSGMSAGQHIGPRHPQPATPDSFSSGGNPFG</sequence>
<organism evidence="1 2">
    <name type="scientific">Persea americana</name>
    <name type="common">Avocado</name>
    <dbReference type="NCBI Taxonomy" id="3435"/>
    <lineage>
        <taxon>Eukaryota</taxon>
        <taxon>Viridiplantae</taxon>
        <taxon>Streptophyta</taxon>
        <taxon>Embryophyta</taxon>
        <taxon>Tracheophyta</taxon>
        <taxon>Spermatophyta</taxon>
        <taxon>Magnoliopsida</taxon>
        <taxon>Magnoliidae</taxon>
        <taxon>Laurales</taxon>
        <taxon>Lauraceae</taxon>
        <taxon>Persea</taxon>
    </lineage>
</organism>
<gene>
    <name evidence="1" type="ORF">MRB53_011994</name>
</gene>
<evidence type="ECO:0000313" key="1">
    <source>
        <dbReference type="EMBL" id="KAJ8637727.1"/>
    </source>
</evidence>
<accession>A0ACC2LXR3</accession>
<comment type="caution">
    <text evidence="1">The sequence shown here is derived from an EMBL/GenBank/DDBJ whole genome shotgun (WGS) entry which is preliminary data.</text>
</comment>
<name>A0ACC2LXR3_PERAE</name>
<evidence type="ECO:0000313" key="2">
    <source>
        <dbReference type="Proteomes" id="UP001234297"/>
    </source>
</evidence>
<proteinExistence type="predicted"/>
<reference evidence="1 2" key="1">
    <citation type="journal article" date="2022" name="Hortic Res">
        <title>A haplotype resolved chromosomal level avocado genome allows analysis of novel avocado genes.</title>
        <authorList>
            <person name="Nath O."/>
            <person name="Fletcher S.J."/>
            <person name="Hayward A."/>
            <person name="Shaw L.M."/>
            <person name="Masouleh A.K."/>
            <person name="Furtado A."/>
            <person name="Henry R.J."/>
            <person name="Mitter N."/>
        </authorList>
    </citation>
    <scope>NUCLEOTIDE SEQUENCE [LARGE SCALE GENOMIC DNA]</scope>
    <source>
        <strain evidence="2">cv. Hass</strain>
    </source>
</reference>
<keyword evidence="2" id="KW-1185">Reference proteome</keyword>
<protein>
    <submittedName>
        <fullName evidence="1">Uncharacterized protein</fullName>
    </submittedName>
</protein>
<dbReference type="Proteomes" id="UP001234297">
    <property type="component" value="Chromosome 3"/>
</dbReference>